<gene>
    <name evidence="1" type="ORF">SAMN05192573_1013</name>
</gene>
<evidence type="ECO:0000313" key="1">
    <source>
        <dbReference type="EMBL" id="SDF63255.1"/>
    </source>
</evidence>
<protein>
    <submittedName>
        <fullName evidence="1">Uncharacterized protein</fullName>
    </submittedName>
</protein>
<proteinExistence type="predicted"/>
<dbReference type="Proteomes" id="UP000199705">
    <property type="component" value="Unassembled WGS sequence"/>
</dbReference>
<dbReference type="AlphaFoldDB" id="A0A1G7MN99"/>
<reference evidence="2" key="1">
    <citation type="submission" date="2016-10" db="EMBL/GenBank/DDBJ databases">
        <authorList>
            <person name="Varghese N."/>
            <person name="Submissions S."/>
        </authorList>
    </citation>
    <scope>NUCLEOTIDE SEQUENCE [LARGE SCALE GENOMIC DNA]</scope>
    <source>
        <strain evidence="2">Gh-67</strain>
    </source>
</reference>
<accession>A0A1G7MN99</accession>
<dbReference type="EMBL" id="FNCG01000001">
    <property type="protein sequence ID" value="SDF63255.1"/>
    <property type="molecule type" value="Genomic_DNA"/>
</dbReference>
<sequence>MNRELIEKYEINFTNKVMDMGKWGKKISKIPHTNSIASSFLYGWGADDLTEEVIPQIEKVLSGELAEYESGSDLVEITVYKTITIFYIDDVGRNYPEIPTTELKELVEAWRDFLLQPPFDGDVVL</sequence>
<keyword evidence="2" id="KW-1185">Reference proteome</keyword>
<evidence type="ECO:0000313" key="2">
    <source>
        <dbReference type="Proteomes" id="UP000199705"/>
    </source>
</evidence>
<organism evidence="1 2">
    <name type="scientific">Mucilaginibacter gossypii</name>
    <dbReference type="NCBI Taxonomy" id="551996"/>
    <lineage>
        <taxon>Bacteria</taxon>
        <taxon>Pseudomonadati</taxon>
        <taxon>Bacteroidota</taxon>
        <taxon>Sphingobacteriia</taxon>
        <taxon>Sphingobacteriales</taxon>
        <taxon>Sphingobacteriaceae</taxon>
        <taxon>Mucilaginibacter</taxon>
    </lineage>
</organism>
<name>A0A1G7MN99_9SPHI</name>
<dbReference type="RefSeq" id="WP_091162069.1">
    <property type="nucleotide sequence ID" value="NZ_FNCG01000001.1"/>
</dbReference>